<feature type="transmembrane region" description="Helical" evidence="12">
    <location>
        <begin position="168"/>
        <end position="185"/>
    </location>
</feature>
<dbReference type="PANTHER" id="PTHR10408">
    <property type="entry name" value="STEROL O-ACYLTRANSFERASE"/>
    <property type="match status" value="1"/>
</dbReference>
<feature type="transmembrane region" description="Helical" evidence="12">
    <location>
        <begin position="141"/>
        <end position="162"/>
    </location>
</feature>
<gene>
    <name evidence="13" type="ORF">HGRIS_004996</name>
</gene>
<evidence type="ECO:0000313" key="14">
    <source>
        <dbReference type="Proteomes" id="UP001556367"/>
    </source>
</evidence>
<keyword evidence="4 12" id="KW-0812">Transmembrane</keyword>
<feature type="transmembrane region" description="Helical" evidence="12">
    <location>
        <begin position="562"/>
        <end position="581"/>
    </location>
</feature>
<dbReference type="InterPro" id="IPR014371">
    <property type="entry name" value="Oat_ACAT_DAG_ARE"/>
</dbReference>
<feature type="region of interest" description="Disordered" evidence="11">
    <location>
        <begin position="282"/>
        <end position="307"/>
    </location>
</feature>
<feature type="transmembrane region" description="Helical" evidence="12">
    <location>
        <begin position="109"/>
        <end position="129"/>
    </location>
</feature>
<feature type="transmembrane region" description="Helical" evidence="12">
    <location>
        <begin position="416"/>
        <end position="435"/>
    </location>
</feature>
<dbReference type="Pfam" id="PF03062">
    <property type="entry name" value="MBOAT"/>
    <property type="match status" value="1"/>
</dbReference>
<proteinExistence type="inferred from homology"/>
<dbReference type="InterPro" id="IPR004299">
    <property type="entry name" value="MBOAT_fam"/>
</dbReference>
<keyword evidence="7 10" id="KW-0472">Membrane</keyword>
<evidence type="ECO:0000256" key="7">
    <source>
        <dbReference type="ARBA" id="ARBA00023136"/>
    </source>
</evidence>
<feature type="transmembrane region" description="Helical" evidence="12">
    <location>
        <begin position="70"/>
        <end position="89"/>
    </location>
</feature>
<evidence type="ECO:0000256" key="4">
    <source>
        <dbReference type="ARBA" id="ARBA00022692"/>
    </source>
</evidence>
<name>A0ABR3JEZ6_9AGAR</name>
<feature type="region of interest" description="Disordered" evidence="11">
    <location>
        <begin position="238"/>
        <end position="268"/>
    </location>
</feature>
<comment type="subcellular location">
    <subcellularLocation>
        <location evidence="1 10">Endoplasmic reticulum membrane</location>
        <topology evidence="1 10">Multi-pass membrane protein</topology>
    </subcellularLocation>
</comment>
<reference evidence="14" key="1">
    <citation type="submission" date="2024-06" db="EMBL/GenBank/DDBJ databases">
        <title>Multi-omics analyses provide insights into the biosynthesis of the anticancer antibiotic pleurotin in Hohenbuehelia grisea.</title>
        <authorList>
            <person name="Weaver J.A."/>
            <person name="Alberti F."/>
        </authorList>
    </citation>
    <scope>NUCLEOTIDE SEQUENCE [LARGE SCALE GENOMIC DNA]</scope>
    <source>
        <strain evidence="14">T-177</strain>
    </source>
</reference>
<evidence type="ECO:0000256" key="10">
    <source>
        <dbReference type="PIRNR" id="PIRNR000439"/>
    </source>
</evidence>
<feature type="transmembrane region" description="Helical" evidence="12">
    <location>
        <begin position="532"/>
        <end position="550"/>
    </location>
</feature>
<keyword evidence="14" id="KW-1185">Reference proteome</keyword>
<sequence length="582" mass="65887">MPLNITAASAPVASRTTSGGFKTSEGTLYVSKPYRSKTSKKLRALITFAPRESTFDTNNARSSTNEFRGFFTLFWISMFLFTVRTYIRSMETNGYILNLRFASQFSRDAITLALSDAALVLSTSICVPFAKAISKGWIQYYPAGVIIQHTIQTLVLFTAIIWTFNRQWPWVQSGFLTLHSLVMVMKMHSYMTVNGELAYIHEQATHLMQKMRERTDALGGWEKAIDVAKSRRAEIDAKTGVVDSESEPEHTPNGTPPVPQGSTTSYVDPQTATTLRNRLAAVTGTTPKDSPLDSSVVDPRTHPLVDHPDEDLSAMAQDYSEMQTELTSGGPHPVTWPNNISLRHFADYQLVPTLVYELEYPRTERIRPLYLFEKTVATFGTFALLYTVTETFILPLTPTPDQSFFRSLLDLALPFMIAYLLLFFIIFECICNGFAELSHFADRQFYEDWVSHRYIILGILMADSLSQWNSTSWDEFSRKWNKPVHAFLLRHVYASTISTYKLSKTSALAVTFLLSACAHELVMAIVTQKFRFYLFALQLAQIPLIAISRIPMIKRNKLLGNIVFWLGLYAGFPLLCVAYCAY</sequence>
<dbReference type="Proteomes" id="UP001556367">
    <property type="component" value="Unassembled WGS sequence"/>
</dbReference>
<evidence type="ECO:0000256" key="8">
    <source>
        <dbReference type="ARBA" id="ARBA00023315"/>
    </source>
</evidence>
<evidence type="ECO:0000256" key="9">
    <source>
        <dbReference type="ARBA" id="ARBA00023568"/>
    </source>
</evidence>
<comment type="similarity">
    <text evidence="2 10">Belongs to the membrane-bound acyltransferase family. Sterol o-acyltransferase subfamily.</text>
</comment>
<keyword evidence="6 12" id="KW-1133">Transmembrane helix</keyword>
<organism evidence="13 14">
    <name type="scientific">Hohenbuehelia grisea</name>
    <dbReference type="NCBI Taxonomy" id="104357"/>
    <lineage>
        <taxon>Eukaryota</taxon>
        <taxon>Fungi</taxon>
        <taxon>Dikarya</taxon>
        <taxon>Basidiomycota</taxon>
        <taxon>Agaricomycotina</taxon>
        <taxon>Agaricomycetes</taxon>
        <taxon>Agaricomycetidae</taxon>
        <taxon>Agaricales</taxon>
        <taxon>Pleurotineae</taxon>
        <taxon>Pleurotaceae</taxon>
        <taxon>Hohenbuehelia</taxon>
    </lineage>
</organism>
<dbReference type="PANTHER" id="PTHR10408:SF9">
    <property type="entry name" value="STEROL O-ACYLTRANSFERASE 2-RELATED"/>
    <property type="match status" value="1"/>
</dbReference>
<evidence type="ECO:0000256" key="5">
    <source>
        <dbReference type="ARBA" id="ARBA00022824"/>
    </source>
</evidence>
<evidence type="ECO:0000256" key="1">
    <source>
        <dbReference type="ARBA" id="ARBA00004477"/>
    </source>
</evidence>
<keyword evidence="8 10" id="KW-0012">Acyltransferase</keyword>
<evidence type="ECO:0000256" key="12">
    <source>
        <dbReference type="SAM" id="Phobius"/>
    </source>
</evidence>
<keyword evidence="5 10" id="KW-0256">Endoplasmic reticulum</keyword>
<keyword evidence="3 10" id="KW-0808">Transferase</keyword>
<evidence type="ECO:0000256" key="3">
    <source>
        <dbReference type="ARBA" id="ARBA00022679"/>
    </source>
</evidence>
<comment type="caution">
    <text evidence="13">The sequence shown here is derived from an EMBL/GenBank/DDBJ whole genome shotgun (WGS) entry which is preliminary data.</text>
</comment>
<comment type="function">
    <text evidence="9">Sterol O-acyltransferase that catalyzes the formation of stery esters.</text>
</comment>
<evidence type="ECO:0000313" key="13">
    <source>
        <dbReference type="EMBL" id="KAL0953816.1"/>
    </source>
</evidence>
<evidence type="ECO:0000256" key="2">
    <source>
        <dbReference type="ARBA" id="ARBA00009010"/>
    </source>
</evidence>
<accession>A0ABR3JEZ6</accession>
<dbReference type="PIRSF" id="PIRSF000439">
    <property type="entry name" value="Oat_ACAT_DAG_ARE"/>
    <property type="match status" value="1"/>
</dbReference>
<evidence type="ECO:0000256" key="6">
    <source>
        <dbReference type="ARBA" id="ARBA00022989"/>
    </source>
</evidence>
<evidence type="ECO:0000256" key="11">
    <source>
        <dbReference type="SAM" id="MobiDB-lite"/>
    </source>
</evidence>
<dbReference type="EMBL" id="JASNQZ010000008">
    <property type="protein sequence ID" value="KAL0953816.1"/>
    <property type="molecule type" value="Genomic_DNA"/>
</dbReference>
<feature type="transmembrane region" description="Helical" evidence="12">
    <location>
        <begin position="375"/>
        <end position="396"/>
    </location>
</feature>
<protein>
    <recommendedName>
        <fullName evidence="10">O-acyltransferase</fullName>
    </recommendedName>
</protein>